<dbReference type="InterPro" id="IPR029044">
    <property type="entry name" value="Nucleotide-diphossugar_trans"/>
</dbReference>
<dbReference type="GO" id="GO:0016740">
    <property type="term" value="F:transferase activity"/>
    <property type="evidence" value="ECO:0007669"/>
    <property type="project" value="UniProtKB-KW"/>
</dbReference>
<dbReference type="InterPro" id="IPR050834">
    <property type="entry name" value="Glycosyltransf_2"/>
</dbReference>
<dbReference type="InterPro" id="IPR001173">
    <property type="entry name" value="Glyco_trans_2-like"/>
</dbReference>
<evidence type="ECO:0000313" key="2">
    <source>
        <dbReference type="EMBL" id="RAV22073.1"/>
    </source>
</evidence>
<dbReference type="Gene3D" id="3.90.550.10">
    <property type="entry name" value="Spore Coat Polysaccharide Biosynthesis Protein SpsA, Chain A"/>
    <property type="match status" value="1"/>
</dbReference>
<dbReference type="RefSeq" id="WP_113030382.1">
    <property type="nucleotide sequence ID" value="NZ_QMFB01000003.1"/>
</dbReference>
<keyword evidence="2" id="KW-0808">Transferase</keyword>
<dbReference type="AlphaFoldDB" id="A0A329MTP4"/>
<name>A0A329MTP4_9BACL</name>
<dbReference type="Pfam" id="PF00535">
    <property type="entry name" value="Glycos_transf_2"/>
    <property type="match status" value="1"/>
</dbReference>
<evidence type="ECO:0000259" key="1">
    <source>
        <dbReference type="Pfam" id="PF00535"/>
    </source>
</evidence>
<dbReference type="SUPFAM" id="SSF53448">
    <property type="entry name" value="Nucleotide-diphospho-sugar transferases"/>
    <property type="match status" value="1"/>
</dbReference>
<dbReference type="OrthoDB" id="9785185at2"/>
<evidence type="ECO:0000313" key="3">
    <source>
        <dbReference type="Proteomes" id="UP000250369"/>
    </source>
</evidence>
<proteinExistence type="predicted"/>
<dbReference type="PANTHER" id="PTHR43685">
    <property type="entry name" value="GLYCOSYLTRANSFERASE"/>
    <property type="match status" value="1"/>
</dbReference>
<feature type="domain" description="Glycosyltransferase 2-like" evidence="1">
    <location>
        <begin position="6"/>
        <end position="153"/>
    </location>
</feature>
<keyword evidence="3" id="KW-1185">Reference proteome</keyword>
<protein>
    <submittedName>
        <fullName evidence="2">Glycosyl transferase</fullName>
    </submittedName>
</protein>
<sequence>MLPKVSIVIPFYNCPYVDQAIQSAVNQTYPNVEVVVVSDGSTQHLGRVKPYMDRIKFIEKPNGGTASAVNRGIVEATGDYFAWLSSDDRFYPHKVEHQLSYMMTHGARACFTNYDRIDEKNQIFAHSASMLFRNITEFYTTFMSGDPINGCTVMTDRSLIMELGYFNQGLALTHDYDMWYRIILNGVDFHFLNETLTLHRTHSRMREITRAGEVLHESAMIHGAYNARMAAYLHHLHQIGVY</sequence>
<dbReference type="PANTHER" id="PTHR43685:SF2">
    <property type="entry name" value="GLYCOSYLTRANSFERASE 2-LIKE DOMAIN-CONTAINING PROTEIN"/>
    <property type="match status" value="1"/>
</dbReference>
<comment type="caution">
    <text evidence="2">The sequence shown here is derived from an EMBL/GenBank/DDBJ whole genome shotgun (WGS) entry which is preliminary data.</text>
</comment>
<organism evidence="2 3">
    <name type="scientific">Paenibacillus contaminans</name>
    <dbReference type="NCBI Taxonomy" id="450362"/>
    <lineage>
        <taxon>Bacteria</taxon>
        <taxon>Bacillati</taxon>
        <taxon>Bacillota</taxon>
        <taxon>Bacilli</taxon>
        <taxon>Bacillales</taxon>
        <taxon>Paenibacillaceae</taxon>
        <taxon>Paenibacillus</taxon>
    </lineage>
</organism>
<accession>A0A329MTP4</accession>
<dbReference type="Proteomes" id="UP000250369">
    <property type="component" value="Unassembled WGS sequence"/>
</dbReference>
<reference evidence="2 3" key="1">
    <citation type="journal article" date="2009" name="Int. J. Syst. Evol. Microbiol.">
        <title>Paenibacillus contaminans sp. nov., isolated from a contaminated laboratory plate.</title>
        <authorList>
            <person name="Chou J.H."/>
            <person name="Lee J.H."/>
            <person name="Lin M.C."/>
            <person name="Chang P.S."/>
            <person name="Arun A.B."/>
            <person name="Young C.C."/>
            <person name="Chen W.M."/>
        </authorList>
    </citation>
    <scope>NUCLEOTIDE SEQUENCE [LARGE SCALE GENOMIC DNA]</scope>
    <source>
        <strain evidence="2 3">CKOBP-6</strain>
    </source>
</reference>
<gene>
    <name evidence="2" type="ORF">DQG23_08550</name>
</gene>
<dbReference type="EMBL" id="QMFB01000003">
    <property type="protein sequence ID" value="RAV22073.1"/>
    <property type="molecule type" value="Genomic_DNA"/>
</dbReference>